<comment type="caution">
    <text evidence="11">The sequence shown here is derived from an EMBL/GenBank/DDBJ whole genome shotgun (WGS) entry which is preliminary data.</text>
</comment>
<keyword evidence="3" id="KW-0479">Metal-binding</keyword>
<dbReference type="SUPFAM" id="SSF55486">
    <property type="entry name" value="Metalloproteases ('zincins'), catalytic domain"/>
    <property type="match status" value="1"/>
</dbReference>
<evidence type="ECO:0000259" key="9">
    <source>
        <dbReference type="Pfam" id="PF05572"/>
    </source>
</evidence>
<feature type="domain" description="Peptidase M43 pregnancy-associated plasma-A" evidence="9">
    <location>
        <begin position="179"/>
        <end position="344"/>
    </location>
</feature>
<dbReference type="GO" id="GO:0046872">
    <property type="term" value="F:metal ion binding"/>
    <property type="evidence" value="ECO:0007669"/>
    <property type="project" value="UniProtKB-KW"/>
</dbReference>
<evidence type="ECO:0000256" key="5">
    <source>
        <dbReference type="ARBA" id="ARBA00022801"/>
    </source>
</evidence>
<evidence type="ECO:0000259" key="10">
    <source>
        <dbReference type="Pfam" id="PF18962"/>
    </source>
</evidence>
<dbReference type="OrthoDB" id="6278496at2"/>
<dbReference type="PANTHER" id="PTHR47466:SF1">
    <property type="entry name" value="METALLOPROTEASE MEP1 (AFU_ORTHOLOGUE AFUA_1G07730)-RELATED"/>
    <property type="match status" value="1"/>
</dbReference>
<accession>A0A502F389</accession>
<reference evidence="11 12" key="1">
    <citation type="journal article" date="2019" name="Environ. Microbiol.">
        <title>Species interactions and distinct microbial communities in high Arctic permafrost affected cryosols are associated with the CH4 and CO2 gas fluxes.</title>
        <authorList>
            <person name="Altshuler I."/>
            <person name="Hamel J."/>
            <person name="Turney S."/>
            <person name="Magnuson E."/>
            <person name="Levesque R."/>
            <person name="Greer C."/>
            <person name="Whyte L.G."/>
        </authorList>
    </citation>
    <scope>NUCLEOTIDE SEQUENCE [LARGE SCALE GENOMIC DNA]</scope>
    <source>
        <strain evidence="11 12">42</strain>
    </source>
</reference>
<dbReference type="Proteomes" id="UP000319700">
    <property type="component" value="Unassembled WGS sequence"/>
</dbReference>
<dbReference type="GO" id="GO:0008237">
    <property type="term" value="F:metallopeptidase activity"/>
    <property type="evidence" value="ECO:0007669"/>
    <property type="project" value="UniProtKB-KW"/>
</dbReference>
<protein>
    <submittedName>
        <fullName evidence="11">T9SS C-terminal target domain-containing protein</fullName>
    </submittedName>
</protein>
<keyword evidence="8" id="KW-1015">Disulfide bond</keyword>
<evidence type="ECO:0000256" key="8">
    <source>
        <dbReference type="ARBA" id="ARBA00023157"/>
    </source>
</evidence>
<evidence type="ECO:0000313" key="11">
    <source>
        <dbReference type="EMBL" id="TPG44665.1"/>
    </source>
</evidence>
<dbReference type="AlphaFoldDB" id="A0A502F389"/>
<feature type="domain" description="Secretion system C-terminal sorting" evidence="10">
    <location>
        <begin position="900"/>
        <end position="970"/>
    </location>
</feature>
<dbReference type="PANTHER" id="PTHR47466">
    <property type="match status" value="1"/>
</dbReference>
<evidence type="ECO:0000313" key="12">
    <source>
        <dbReference type="Proteomes" id="UP000319700"/>
    </source>
</evidence>
<keyword evidence="6" id="KW-0862">Zinc</keyword>
<evidence type="ECO:0000256" key="2">
    <source>
        <dbReference type="ARBA" id="ARBA00022670"/>
    </source>
</evidence>
<evidence type="ECO:0000256" key="3">
    <source>
        <dbReference type="ARBA" id="ARBA00022723"/>
    </source>
</evidence>
<keyword evidence="12" id="KW-1185">Reference proteome</keyword>
<dbReference type="Gene3D" id="3.40.390.10">
    <property type="entry name" value="Collagenase (Catalytic Domain)"/>
    <property type="match status" value="1"/>
</dbReference>
<proteinExistence type="inferred from homology"/>
<dbReference type="Pfam" id="PF05572">
    <property type="entry name" value="Peptidase_M43"/>
    <property type="match status" value="1"/>
</dbReference>
<gene>
    <name evidence="11" type="ORF">EAH81_04125</name>
</gene>
<evidence type="ECO:0000256" key="7">
    <source>
        <dbReference type="ARBA" id="ARBA00023049"/>
    </source>
</evidence>
<dbReference type="Pfam" id="PF18962">
    <property type="entry name" value="Por_Secre_tail"/>
    <property type="match status" value="1"/>
</dbReference>
<evidence type="ECO:0000256" key="1">
    <source>
        <dbReference type="ARBA" id="ARBA00008721"/>
    </source>
</evidence>
<evidence type="ECO:0000256" key="6">
    <source>
        <dbReference type="ARBA" id="ARBA00022833"/>
    </source>
</evidence>
<sequence>MKKYISIIIFLFISTLCYPQQCLTDEYFQKSKNKDPQLEKKIKNVISSFKNNETNVTKKLSATNEIIGEEIIVIPVVFNVIHSGEPVGTGKNLSINKIEEQINILNEFYSGKYGGVDTRIRFCLAKQNTVGQATTGVNRFFGNASYDIGIEVKGECIFNFEVDKELKKNVSAGFPSSFYLNIWTTNIIECKKDNYLGYGTYPFYEDFSVDGIVLDYLQVGINVTVNVNDPNYSNGSTLVHEAGHWLGLFHVFEGFDADESDSILESCRKRSDIPCDLEGDMICDTDLVRSDGTTNIAAGNCLGYKCNGQTTTVVQNIMDYQIPSRYYCQTKFTLGQKKRMKSILSYYRPSIYNQGMIMDLISCKTTSMSGGGGGGCSEDITLPVQKIIKPAVYQDLSQLYGTSVKFGQRLEVNDKWLVTIFNTTAYYPAGTPPPNIPIENSLVIYKREGCKFALHQMIDMRFNNTQQNTDFGLLLNGNEIIVSSAVNDEVNICRLNESKDKWDIVQTIKNITAESQVGTSTYTIGRFLFVLENNKNTNNIFRVYYKNDNGTYVFHQNIAISGFRLPSFGKYIQSGNFRKTIVNFNSSTFTGSYDPPELLVSKSNGTGLVLLELNNNNMWTHTGTIQPVGMPTTEITYDIELSKDYIHILTSANTTGAPNHDVLYLYSYKITDRWGSNFPFQNVYNKQALINITDRIYSDTKLQVFNDQFLFIDNIKSQPLGLFYNSNFGTTSLPNWQRKGSKKITCSNSDGQPDDFEVFGNLLFYGYGGSWIHIYNMSDILIREGYDQTFINNSDFYNKKINVVPDNYTTSAQKITISESLPVVFNYVEKEFVANTRIILKPGTKLSSGSKVKLKISDNYGLCNTLLTSKKSNVESDIINDFLSEREDEMYYKTQEKTILYPNPNTGIFTVYLGKENNKPINCNIYDSTGQLVYQSITEKSTIEISLSNLPSGNYIINLSGDNLKESIKFIKQ</sequence>
<name>A0A502F389_9FLAO</name>
<dbReference type="InterPro" id="IPR026444">
    <property type="entry name" value="Secre_tail"/>
</dbReference>
<dbReference type="GO" id="GO:0006508">
    <property type="term" value="P:proteolysis"/>
    <property type="evidence" value="ECO:0007669"/>
    <property type="project" value="UniProtKB-KW"/>
</dbReference>
<keyword evidence="2" id="KW-0645">Protease</keyword>
<keyword evidence="5" id="KW-0378">Hydrolase</keyword>
<dbReference type="EMBL" id="RCZH01000002">
    <property type="protein sequence ID" value="TPG44665.1"/>
    <property type="molecule type" value="Genomic_DNA"/>
</dbReference>
<dbReference type="InterPro" id="IPR024079">
    <property type="entry name" value="MetalloPept_cat_dom_sf"/>
</dbReference>
<dbReference type="NCBIfam" id="TIGR04183">
    <property type="entry name" value="Por_Secre_tail"/>
    <property type="match status" value="1"/>
</dbReference>
<keyword evidence="4" id="KW-0732">Signal</keyword>
<dbReference type="InterPro" id="IPR008754">
    <property type="entry name" value="Peptidase_M43"/>
</dbReference>
<dbReference type="RefSeq" id="WP_140504026.1">
    <property type="nucleotide sequence ID" value="NZ_RCZH01000002.1"/>
</dbReference>
<organism evidence="11 12">
    <name type="scientific">Flavobacterium pectinovorum</name>
    <dbReference type="NCBI Taxonomy" id="29533"/>
    <lineage>
        <taxon>Bacteria</taxon>
        <taxon>Pseudomonadati</taxon>
        <taxon>Bacteroidota</taxon>
        <taxon>Flavobacteriia</taxon>
        <taxon>Flavobacteriales</taxon>
        <taxon>Flavobacteriaceae</taxon>
        <taxon>Flavobacterium</taxon>
    </lineage>
</organism>
<comment type="similarity">
    <text evidence="1">Belongs to the peptidase M43B family.</text>
</comment>
<keyword evidence="7" id="KW-0482">Metalloprotease</keyword>
<evidence type="ECO:0000256" key="4">
    <source>
        <dbReference type="ARBA" id="ARBA00022729"/>
    </source>
</evidence>